<dbReference type="FunFam" id="2.60.40.10:FF:000270">
    <property type="entry name" value="Cell surface protein"/>
    <property type="match status" value="4"/>
</dbReference>
<dbReference type="KEGG" id="mbg:BN140_2356"/>
<feature type="domain" description="PKD" evidence="3">
    <location>
        <begin position="731"/>
        <end position="801"/>
    </location>
</feature>
<dbReference type="RefSeq" id="WP_014868251.1">
    <property type="nucleotide sequence ID" value="NC_018227.2"/>
</dbReference>
<evidence type="ECO:0000313" key="5">
    <source>
        <dbReference type="Proteomes" id="UP000009007"/>
    </source>
</evidence>
<dbReference type="NCBIfam" id="TIGR04213">
    <property type="entry name" value="PGF_pre_PGF"/>
    <property type="match status" value="1"/>
</dbReference>
<dbReference type="BioCyc" id="MBOU1201294:BN140_RS13190-MONOMER"/>
<dbReference type="HOGENOM" id="CLU_265620_0_0_2"/>
<keyword evidence="2" id="KW-0472">Membrane</keyword>
<feature type="region of interest" description="Disordered" evidence="1">
    <location>
        <begin position="1032"/>
        <end position="1056"/>
    </location>
</feature>
<dbReference type="CDD" id="cd00146">
    <property type="entry name" value="PKD"/>
    <property type="match status" value="4"/>
</dbReference>
<dbReference type="SMART" id="SM00089">
    <property type="entry name" value="PKD"/>
    <property type="match status" value="4"/>
</dbReference>
<evidence type="ECO:0000259" key="3">
    <source>
        <dbReference type="PROSITE" id="PS50093"/>
    </source>
</evidence>
<evidence type="ECO:0000256" key="2">
    <source>
        <dbReference type="SAM" id="Phobius"/>
    </source>
</evidence>
<dbReference type="InterPro" id="IPR013229">
    <property type="entry name" value="PEGA"/>
</dbReference>
<feature type="domain" description="PKD" evidence="3">
    <location>
        <begin position="648"/>
        <end position="730"/>
    </location>
</feature>
<dbReference type="PROSITE" id="PS50093">
    <property type="entry name" value="PKD"/>
    <property type="match status" value="4"/>
</dbReference>
<dbReference type="Proteomes" id="UP000009007">
    <property type="component" value="Chromosome I"/>
</dbReference>
<dbReference type="PATRIC" id="fig|1201294.9.peg.2628"/>
<dbReference type="InterPro" id="IPR035986">
    <property type="entry name" value="PKD_dom_sf"/>
</dbReference>
<dbReference type="InterPro" id="IPR013783">
    <property type="entry name" value="Ig-like_fold"/>
</dbReference>
<feature type="transmembrane region" description="Helical" evidence="2">
    <location>
        <begin position="1232"/>
        <end position="1248"/>
    </location>
</feature>
<dbReference type="GeneID" id="55863222"/>
<dbReference type="STRING" id="1201294.BN140_2356"/>
<dbReference type="InterPro" id="IPR000601">
    <property type="entry name" value="PKD_dom"/>
</dbReference>
<dbReference type="PANTHER" id="PTHR36194:SF1">
    <property type="entry name" value="S-LAYER-LIKE PROTEIN"/>
    <property type="match status" value="1"/>
</dbReference>
<dbReference type="SUPFAM" id="SSF49299">
    <property type="entry name" value="PKD domain"/>
    <property type="match status" value="4"/>
</dbReference>
<feature type="domain" description="PKD" evidence="3">
    <location>
        <begin position="424"/>
        <end position="506"/>
    </location>
</feature>
<proteinExistence type="predicted"/>
<keyword evidence="2" id="KW-1133">Transmembrane helix</keyword>
<dbReference type="InterPro" id="IPR022409">
    <property type="entry name" value="PKD/Chitinase_dom"/>
</dbReference>
<dbReference type="InterPro" id="IPR026453">
    <property type="entry name" value="PGF_pre_PGF"/>
</dbReference>
<name>I7LNP5_METBM</name>
<accession>I7LNP5</accession>
<feature type="compositionally biased region" description="Low complexity" evidence="1">
    <location>
        <begin position="1202"/>
        <end position="1225"/>
    </location>
</feature>
<reference evidence="5" key="1">
    <citation type="journal article" date="2012" name="J. Bacteriol.">
        <title>Complete genome sequence of the hydrogenotrophic, methanogenic archaeon Methanoculleus bourgensis strain MS2T, isolated from a sewage sludge digester.</title>
        <authorList>
            <person name="Maus I."/>
            <person name="Wibberg D."/>
            <person name="Stantscheff R."/>
            <person name="Eikmeyer F.G."/>
            <person name="Seffner A."/>
            <person name="Boelter J."/>
            <person name="Szczepanowski R."/>
            <person name="Blom J."/>
            <person name="Jaenicke S."/>
            <person name="Konig H."/>
            <person name="Puhler A."/>
            <person name="Schluter A."/>
        </authorList>
    </citation>
    <scope>NUCLEOTIDE SEQUENCE [LARGE SCALE GENOMIC DNA]</scope>
    <source>
        <strain evidence="5">ATCC 43281 / DSM 3045 / OCM 15 / MS2</strain>
    </source>
</reference>
<dbReference type="EMBL" id="HE964772">
    <property type="protein sequence ID" value="CCJ37279.1"/>
    <property type="molecule type" value="Genomic_DNA"/>
</dbReference>
<keyword evidence="5" id="KW-1185">Reference proteome</keyword>
<dbReference type="Pfam" id="PF08308">
    <property type="entry name" value="PEGA"/>
    <property type="match status" value="5"/>
</dbReference>
<evidence type="ECO:0000313" key="4">
    <source>
        <dbReference type="EMBL" id="CCJ37279.1"/>
    </source>
</evidence>
<organism evidence="4 5">
    <name type="scientific">Methanoculleus bourgensis (strain ATCC 43281 / DSM 3045 / OCM 15 / MS2)</name>
    <name type="common">Methanogenium bourgense</name>
    <dbReference type="NCBI Taxonomy" id="1201294"/>
    <lineage>
        <taxon>Archaea</taxon>
        <taxon>Methanobacteriati</taxon>
        <taxon>Methanobacteriota</taxon>
        <taxon>Stenosarchaea group</taxon>
        <taxon>Methanomicrobia</taxon>
        <taxon>Methanomicrobiales</taxon>
        <taxon>Methanomicrobiaceae</taxon>
        <taxon>Methanoculleus</taxon>
    </lineage>
</organism>
<evidence type="ECO:0000256" key="1">
    <source>
        <dbReference type="SAM" id="MobiDB-lite"/>
    </source>
</evidence>
<feature type="region of interest" description="Disordered" evidence="1">
    <location>
        <begin position="1202"/>
        <end position="1228"/>
    </location>
</feature>
<dbReference type="Gene3D" id="2.60.40.10">
    <property type="entry name" value="Immunoglobulins"/>
    <property type="match status" value="4"/>
</dbReference>
<keyword evidence="2" id="KW-0812">Transmembrane</keyword>
<dbReference type="Pfam" id="PF18911">
    <property type="entry name" value="PKD_4"/>
    <property type="match status" value="4"/>
</dbReference>
<gene>
    <name evidence="4" type="ordered locus">BN140_2356</name>
</gene>
<protein>
    <recommendedName>
        <fullName evidence="3">PKD domain-containing protein</fullName>
    </recommendedName>
</protein>
<sequence>MRQGITLLLLLALVVGAAAAGEKTPPAFPHEFYGSVTIDGDPAPAGTVITGVIEDISCGSIQVIEAGRYGDPDRRKGNRLLVEGTSGQKGATITFLANGATAKETISFTPGAVTCLNLSFEGVVTAPVAAFKAEPISGDVPLTVAFTDESTGAAIWSWDFGDNATSDQRNPTHTYEAPGAYTVTLTVANTAGSDSATATITVTVPVGSVAVTSTPAGAAIYLDGTDTGLATNTTLTGIPVGEHVITLKLDGYADASTPVTVEAGKTAAVHLDLTTLTGSLAVTSVPAGAKVFIDGADTGKLTNTTIDGIGIGSHTVTLRKDGYVDATSEITIEEAKSATLHLDLEEIITTGSIEVTSVPTNATIFLDGENTGKFTNAALTGIPAGEHNVTLKLAGYVDATKMVIVTAGETAALHFDLDEVVTAPVAAFKAEPISGDVPLTVAFTDESTGAAIWSWDFGDNATSDQRNPTHTYEAPGTYTVTLTVTNTVGSDSATATITVTVPVGSVEVTSAPANAAIYLDGTDTGLTTNATLTGIPVGEHVITLKLDGYADASTPVTVEAGETVAVHLDLTTLTGSLAVTSVPAGAKVFIDGADTGKLTNTTIDGIGIGTHTVTLKKDGYIDAASEITIEEAKTATLHLNLDEVVTAPVAAFKAEPISGDAPLTVAFTDESTGAATWSWDFGDNTTSAEQNPSHTYEAPGTYTVTLTVANTAGSDSATATITVTEPSGPAPVANFTANVTSGNVPLTVRFTDASTGADSWYWAFGDGATSTEQNPVHTYTQVGRFTVTLTVANTAGSSSATGVVTARDIPPAPPKAEENFTLGSDAVNVTTGEGGQQVTFNATAGLNVTGNEIHLQTGGLAVTIKTENLTTAGNVSTGNVTGVHLESAPVNATVGSAGNVSVSFTAEMDNYDPALGITTTIYEQPGDATQTAFALAAQDEGSEIAGIAYAVYFTKTTPTDTIRDAVLRLTVSPGWVDANGGIDAIRIFRLGDDGNRSVLQTTYAGMENGMMVFTAISPEGFSAFAIGAVAPSSPPAPAPSRSSGGGGSGSQASVGAASNLKVGERVVLSMDRTAISAVTFTAKNQIRDVMVTMAKGSLPRDAKAPTGTVYQYIEATLYRAAAEDFSSVEFRFAVPANWLAAQGCTKDEVRLFRLTDDGWREVPVEALGEENGNAIFAASPEGFSLFAITATGKAPDVEEPTLEPIETETTPPADVTTTPVDTTPTTPQPTPLPVWVAVLALGVSLFLVRRRT</sequence>
<dbReference type="PANTHER" id="PTHR36194">
    <property type="entry name" value="S-LAYER-LIKE PROTEIN"/>
    <property type="match status" value="1"/>
</dbReference>
<dbReference type="AlphaFoldDB" id="I7LNP5"/>
<feature type="domain" description="PKD" evidence="3">
    <location>
        <begin position="127"/>
        <end position="209"/>
    </location>
</feature>